<dbReference type="Gene3D" id="3.10.450.50">
    <property type="match status" value="1"/>
</dbReference>
<dbReference type="Pfam" id="PF12680">
    <property type="entry name" value="SnoaL_2"/>
    <property type="match status" value="1"/>
</dbReference>
<proteinExistence type="predicted"/>
<comment type="caution">
    <text evidence="2">The sequence shown here is derived from an EMBL/GenBank/DDBJ whole genome shotgun (WGS) entry which is preliminary data.</text>
</comment>
<dbReference type="AlphaFoldDB" id="A0A853GXB2"/>
<dbReference type="InterPro" id="IPR032710">
    <property type="entry name" value="NTF2-like_dom_sf"/>
</dbReference>
<keyword evidence="3" id="KW-1185">Reference proteome</keyword>
<evidence type="ECO:0000313" key="2">
    <source>
        <dbReference type="EMBL" id="NYT84772.1"/>
    </source>
</evidence>
<feature type="domain" description="SnoaL-like" evidence="1">
    <location>
        <begin position="14"/>
        <end position="113"/>
    </location>
</feature>
<dbReference type="Proteomes" id="UP000554144">
    <property type="component" value="Unassembled WGS sequence"/>
</dbReference>
<dbReference type="OrthoDB" id="8684708at2"/>
<gene>
    <name evidence="2" type="ORF">H0A62_04065</name>
</gene>
<dbReference type="InterPro" id="IPR037401">
    <property type="entry name" value="SnoaL-like"/>
</dbReference>
<dbReference type="EMBL" id="JACCEV010000001">
    <property type="protein sequence ID" value="NYT84772.1"/>
    <property type="molecule type" value="Genomic_DNA"/>
</dbReference>
<reference evidence="2 3" key="1">
    <citation type="submission" date="2020-07" db="EMBL/GenBank/DDBJ databases">
        <title>Taxonomic revisions and descriptions of new bacterial species based on genomic comparisons in the high-G+C-content subgroup of the family Alcaligenaceae.</title>
        <authorList>
            <person name="Szabo A."/>
            <person name="Felfoldi T."/>
        </authorList>
    </citation>
    <scope>NUCLEOTIDE SEQUENCE [LARGE SCALE GENOMIC DNA]</scope>
    <source>
        <strain evidence="2 3">DSM 25667</strain>
    </source>
</reference>
<sequence>MARYSNGLVLPRRVAQFIEATNSGDLSRLLNVFAADAIVNDQLQQWCGAAELRKWAELDVIGQQLTLRPIHCVQHYGHCVVAANADGKFDKRGLPDPLEVLLYFTLAEDRIVQLIILRDRSGTSPFDALRSSG</sequence>
<dbReference type="RefSeq" id="WP_130038003.1">
    <property type="nucleotide sequence ID" value="NZ_JACCEV010000001.1"/>
</dbReference>
<evidence type="ECO:0000313" key="3">
    <source>
        <dbReference type="Proteomes" id="UP000554144"/>
    </source>
</evidence>
<organism evidence="2 3">
    <name type="scientific">Pollutimonas harenae</name>
    <dbReference type="NCBI Taxonomy" id="657015"/>
    <lineage>
        <taxon>Bacteria</taxon>
        <taxon>Pseudomonadati</taxon>
        <taxon>Pseudomonadota</taxon>
        <taxon>Betaproteobacteria</taxon>
        <taxon>Burkholderiales</taxon>
        <taxon>Alcaligenaceae</taxon>
        <taxon>Pollutimonas</taxon>
    </lineage>
</organism>
<name>A0A853GXB2_9BURK</name>
<protein>
    <submittedName>
        <fullName evidence="2">Nuclear transport factor 2 family protein</fullName>
    </submittedName>
</protein>
<dbReference type="SUPFAM" id="SSF54427">
    <property type="entry name" value="NTF2-like"/>
    <property type="match status" value="1"/>
</dbReference>
<evidence type="ECO:0000259" key="1">
    <source>
        <dbReference type="Pfam" id="PF12680"/>
    </source>
</evidence>
<accession>A0A853GXB2</accession>